<dbReference type="SUPFAM" id="SSF56112">
    <property type="entry name" value="Protein kinase-like (PK-like)"/>
    <property type="match status" value="1"/>
</dbReference>
<dbReference type="Gene3D" id="3.30.200.20">
    <property type="entry name" value="Phosphorylase Kinase, domain 1"/>
    <property type="match status" value="1"/>
</dbReference>
<dbReference type="InterPro" id="IPR000719">
    <property type="entry name" value="Prot_kinase_dom"/>
</dbReference>
<evidence type="ECO:0000313" key="4">
    <source>
        <dbReference type="EMBL" id="CAG8735547.1"/>
    </source>
</evidence>
<evidence type="ECO:0000256" key="1">
    <source>
        <dbReference type="PROSITE-ProRule" id="PRU10141"/>
    </source>
</evidence>
<dbReference type="OrthoDB" id="3256376at2759"/>
<dbReference type="InterPro" id="IPR017441">
    <property type="entry name" value="Protein_kinase_ATP_BS"/>
</dbReference>
<dbReference type="AlphaFoldDB" id="A0A9N9IGT0"/>
<evidence type="ECO:0000259" key="3">
    <source>
        <dbReference type="PROSITE" id="PS50011"/>
    </source>
</evidence>
<gene>
    <name evidence="4" type="ORF">FCALED_LOCUS15277</name>
</gene>
<evidence type="ECO:0000313" key="5">
    <source>
        <dbReference type="Proteomes" id="UP000789570"/>
    </source>
</evidence>
<organism evidence="4 5">
    <name type="scientific">Funneliformis caledonium</name>
    <dbReference type="NCBI Taxonomy" id="1117310"/>
    <lineage>
        <taxon>Eukaryota</taxon>
        <taxon>Fungi</taxon>
        <taxon>Fungi incertae sedis</taxon>
        <taxon>Mucoromycota</taxon>
        <taxon>Glomeromycotina</taxon>
        <taxon>Glomeromycetes</taxon>
        <taxon>Glomerales</taxon>
        <taxon>Glomeraceae</taxon>
        <taxon>Funneliformis</taxon>
    </lineage>
</organism>
<feature type="domain" description="Protein kinase" evidence="3">
    <location>
        <begin position="4"/>
        <end position="140"/>
    </location>
</feature>
<reference evidence="4" key="1">
    <citation type="submission" date="2021-06" db="EMBL/GenBank/DDBJ databases">
        <authorList>
            <person name="Kallberg Y."/>
            <person name="Tangrot J."/>
            <person name="Rosling A."/>
        </authorList>
    </citation>
    <scope>NUCLEOTIDE SEQUENCE</scope>
    <source>
        <strain evidence="4">UK204</strain>
    </source>
</reference>
<comment type="caution">
    <text evidence="4">The sequence shown here is derived from an EMBL/GenBank/DDBJ whole genome shotgun (WGS) entry which is preliminary data.</text>
</comment>
<dbReference type="Pfam" id="PF00069">
    <property type="entry name" value="Pkinase"/>
    <property type="match status" value="1"/>
</dbReference>
<feature type="compositionally biased region" description="Acidic residues" evidence="2">
    <location>
        <begin position="110"/>
        <end position="119"/>
    </location>
</feature>
<sequence>SQDFKVFSPIGSGGSASVYAAYWKSTQTKFAIKKFAEGSTKEIILNEIHLMGIMRRKVDFHPNIIRFYGITNFEGCWEHEPDKRLDIGQVISDLNSIDPKSHVNSKDNYESEIIDEDELDPKSHFNSKENDESEIKMTNF</sequence>
<name>A0A9N9IGT0_9GLOM</name>
<proteinExistence type="predicted"/>
<feature type="region of interest" description="Disordered" evidence="2">
    <location>
        <begin position="101"/>
        <end position="140"/>
    </location>
</feature>
<dbReference type="GO" id="GO:0005524">
    <property type="term" value="F:ATP binding"/>
    <property type="evidence" value="ECO:0007669"/>
    <property type="project" value="UniProtKB-UniRule"/>
</dbReference>
<dbReference type="Proteomes" id="UP000789570">
    <property type="component" value="Unassembled WGS sequence"/>
</dbReference>
<feature type="binding site" evidence="1">
    <location>
        <position position="34"/>
    </location>
    <ligand>
        <name>ATP</name>
        <dbReference type="ChEBI" id="CHEBI:30616"/>
    </ligand>
</feature>
<dbReference type="EMBL" id="CAJVPQ010013355">
    <property type="protein sequence ID" value="CAG8735547.1"/>
    <property type="molecule type" value="Genomic_DNA"/>
</dbReference>
<feature type="non-terminal residue" evidence="4">
    <location>
        <position position="140"/>
    </location>
</feature>
<dbReference type="InterPro" id="IPR011009">
    <property type="entry name" value="Kinase-like_dom_sf"/>
</dbReference>
<dbReference type="GO" id="GO:0004672">
    <property type="term" value="F:protein kinase activity"/>
    <property type="evidence" value="ECO:0007669"/>
    <property type="project" value="InterPro"/>
</dbReference>
<protein>
    <submittedName>
        <fullName evidence="4">1249_t:CDS:1</fullName>
    </submittedName>
</protein>
<dbReference type="PROSITE" id="PS50011">
    <property type="entry name" value="PROTEIN_KINASE_DOM"/>
    <property type="match status" value="1"/>
</dbReference>
<feature type="compositionally biased region" description="Basic and acidic residues" evidence="2">
    <location>
        <begin position="120"/>
        <end position="140"/>
    </location>
</feature>
<accession>A0A9N9IGT0</accession>
<dbReference type="PROSITE" id="PS00107">
    <property type="entry name" value="PROTEIN_KINASE_ATP"/>
    <property type="match status" value="1"/>
</dbReference>
<evidence type="ECO:0000256" key="2">
    <source>
        <dbReference type="SAM" id="MobiDB-lite"/>
    </source>
</evidence>
<keyword evidence="5" id="KW-1185">Reference proteome</keyword>
<keyword evidence="1" id="KW-0547">Nucleotide-binding</keyword>
<keyword evidence="1" id="KW-0067">ATP-binding</keyword>